<evidence type="ECO:0000313" key="17">
    <source>
        <dbReference type="EMBL" id="KEP48060.1"/>
    </source>
</evidence>
<dbReference type="SUPFAM" id="SSF55083">
    <property type="entry name" value="6-hydroxymethyl-7,8-dihydropterin pyrophosphokinase, HPPK"/>
    <property type="match status" value="1"/>
</dbReference>
<dbReference type="NCBIfam" id="TIGR01496">
    <property type="entry name" value="DHPS"/>
    <property type="match status" value="1"/>
</dbReference>
<dbReference type="Proteomes" id="UP000027456">
    <property type="component" value="Unassembled WGS sequence"/>
</dbReference>
<dbReference type="GO" id="GO:0046654">
    <property type="term" value="P:tetrahydrofolate biosynthetic process"/>
    <property type="evidence" value="ECO:0007669"/>
    <property type="project" value="UniProtKB-UniPathway"/>
</dbReference>
<dbReference type="PANTHER" id="PTHR20941">
    <property type="entry name" value="FOLATE SYNTHESIS PROTEINS"/>
    <property type="match status" value="1"/>
</dbReference>
<comment type="similarity">
    <text evidence="7">In the C-terminal section; belongs to the DHPS family.</text>
</comment>
<comment type="caution">
    <text evidence="17">The sequence shown here is derived from an EMBL/GenBank/DDBJ whole genome shotgun (WGS) entry which is preliminary data.</text>
</comment>
<dbReference type="NCBIfam" id="TIGR01498">
    <property type="entry name" value="folK"/>
    <property type="match status" value="1"/>
</dbReference>
<evidence type="ECO:0000256" key="14">
    <source>
        <dbReference type="ARBA" id="ARBA00022909"/>
    </source>
</evidence>
<dbReference type="InterPro" id="IPR011005">
    <property type="entry name" value="Dihydropteroate_synth-like_sf"/>
</dbReference>
<keyword evidence="8" id="KW-0808">Transferase</keyword>
<keyword evidence="12" id="KW-0067">ATP-binding</keyword>
<dbReference type="Gene3D" id="3.20.20.20">
    <property type="entry name" value="Dihydropteroate synthase-like"/>
    <property type="match status" value="1"/>
</dbReference>
<dbReference type="SUPFAM" id="SSF51717">
    <property type="entry name" value="Dihydropteroate synthetase-like"/>
    <property type="match status" value="1"/>
</dbReference>
<dbReference type="PROSITE" id="PS00793">
    <property type="entry name" value="DHPS_2"/>
    <property type="match status" value="1"/>
</dbReference>
<gene>
    <name evidence="17" type="ORF">V565_135120</name>
</gene>
<dbReference type="EMBL" id="AZST01000586">
    <property type="protein sequence ID" value="KEP48060.1"/>
    <property type="molecule type" value="Genomic_DNA"/>
</dbReference>
<accession>A0A074RRV7</accession>
<dbReference type="InterPro" id="IPR006390">
    <property type="entry name" value="DHP_synth_dom"/>
</dbReference>
<dbReference type="Gene3D" id="3.30.70.560">
    <property type="entry name" value="7,8-Dihydro-6-hydroxymethylpterin-pyrophosphokinase HPPK"/>
    <property type="match status" value="1"/>
</dbReference>
<dbReference type="CDD" id="cd00483">
    <property type="entry name" value="HPPK"/>
    <property type="match status" value="1"/>
</dbReference>
<evidence type="ECO:0000256" key="1">
    <source>
        <dbReference type="ARBA" id="ARBA00000012"/>
    </source>
</evidence>
<keyword evidence="15" id="KW-0511">Multifunctional enzyme</keyword>
<keyword evidence="18" id="KW-1185">Reference proteome</keyword>
<dbReference type="InterPro" id="IPR000489">
    <property type="entry name" value="Pterin-binding_dom"/>
</dbReference>
<dbReference type="GO" id="GO:0004156">
    <property type="term" value="F:dihydropteroate synthase activity"/>
    <property type="evidence" value="ECO:0007669"/>
    <property type="project" value="UniProtKB-EC"/>
</dbReference>
<keyword evidence="13" id="KW-0460">Magnesium</keyword>
<keyword evidence="11" id="KW-0418">Kinase</keyword>
<dbReference type="GO" id="GO:0005524">
    <property type="term" value="F:ATP binding"/>
    <property type="evidence" value="ECO:0007669"/>
    <property type="project" value="UniProtKB-KW"/>
</dbReference>
<feature type="domain" description="Pterin-binding" evidence="16">
    <location>
        <begin position="571"/>
        <end position="852"/>
    </location>
</feature>
<evidence type="ECO:0000256" key="2">
    <source>
        <dbReference type="ARBA" id="ARBA00000198"/>
    </source>
</evidence>
<dbReference type="GO" id="GO:0046656">
    <property type="term" value="P:folic acid biosynthetic process"/>
    <property type="evidence" value="ECO:0007669"/>
    <property type="project" value="UniProtKB-KW"/>
</dbReference>
<evidence type="ECO:0000313" key="18">
    <source>
        <dbReference type="Proteomes" id="UP000027456"/>
    </source>
</evidence>
<dbReference type="STRING" id="1423351.A0A074RRV7"/>
<evidence type="ECO:0000256" key="11">
    <source>
        <dbReference type="ARBA" id="ARBA00022777"/>
    </source>
</evidence>
<dbReference type="GO" id="GO:0004150">
    <property type="term" value="F:dihydroneopterin aldolase activity"/>
    <property type="evidence" value="ECO:0007669"/>
    <property type="project" value="InterPro"/>
</dbReference>
<keyword evidence="10" id="KW-0547">Nucleotide-binding</keyword>
<reference evidence="17 18" key="1">
    <citation type="submission" date="2013-12" db="EMBL/GenBank/DDBJ databases">
        <authorList>
            <person name="Cubeta M."/>
            <person name="Pakala S."/>
            <person name="Fedorova N."/>
            <person name="Thomas E."/>
            <person name="Dean R."/>
            <person name="Jabaji S."/>
            <person name="Neate S."/>
            <person name="Toda T."/>
            <person name="Tavantzis S."/>
            <person name="Vilgalys R."/>
            <person name="Bharathan N."/>
            <person name="Pakala S."/>
            <person name="Losada L.S."/>
            <person name="Zafar N."/>
            <person name="Nierman W."/>
        </authorList>
    </citation>
    <scope>NUCLEOTIDE SEQUENCE [LARGE SCALE GENOMIC DNA]</scope>
    <source>
        <strain evidence="17 18">123E</strain>
    </source>
</reference>
<dbReference type="SMART" id="SM00905">
    <property type="entry name" value="FolB"/>
    <property type="match status" value="2"/>
</dbReference>
<evidence type="ECO:0000256" key="6">
    <source>
        <dbReference type="ARBA" id="ARBA00009640"/>
    </source>
</evidence>
<sequence>MLARRILPGSVGGARGVEETEVKGAFKYGKIFDLRWVRTAVIIVDAITTSITNTNPRSPNLPELASRSLSVAAPGNSAKFETIRTATSIDGMVSVSRAVWTHVRALRLGNHRRMVTSGTPKPDLIIVDGLSIHTTLGASHWPRPGIEQKLQPLVLNITVPLSLTQSGTADNLDESVSYGSICKVAEACASQKGKFSSVESLSTGLAEACFGAFKSIHEVQSVIEKRRALLHAKGAGVKSVRLRGGTETQTYFVRELELSTIIGLHPWERVDKQLVRINFEWTLDPTTTLPLTGFDFRNLVAQVSDFTLASSYQTVESLAAAIAQVALQAGQRIDEITVRVGKPSALMMADTAAVQITRNLSDFGLSGPALGRALEYTLPKGQHVAILALGSNMGDRFVNIERGLRALEKEGIKIVDTSYLYETKAMYHEEQAAFVNGACAISTSLSPADLIALLKRVESKLGRTPTFRNGPRVVDLDILFYDDISVNITEGEFPLQIPHPRIQEREFVLRPLCDIIPAYTHPTEQKSVRALLAALSPAEQPMHRVMPLIPTAHPNASAETQHPYWIWGSKTYLMATLNTTPDSFSDGGDNIHTPDTPETSPALQYARTSLEQGADILDIGGYSTRPGAAAVSPEAEIARVVPVVQAIRQDGIQVPISVDTFRADVARAALSAGANWINDIRAGRGDYPTSPFPQSESMFAVAHEFGCPIVMMHSREQATDNKSYASSTLDGVRQELGARVAAALESGIRRWNIIADPGYGFSKSVSGNLELVRNLKRLVDPVEAGRALSNLPILAGTSRKSYLSSILARGSGTPIPAKEREWATAAAVTACIQAGADIVRVHNVEAMRDVVSVADRIWRVKE</sequence>
<comment type="catalytic activity">
    <reaction evidence="1">
        <text>(7,8-dihydropterin-6-yl)methyl diphosphate + 4-aminobenzoate = 7,8-dihydropteroate + diphosphate</text>
        <dbReference type="Rhea" id="RHEA:19949"/>
        <dbReference type="ChEBI" id="CHEBI:17836"/>
        <dbReference type="ChEBI" id="CHEBI:17839"/>
        <dbReference type="ChEBI" id="CHEBI:33019"/>
        <dbReference type="ChEBI" id="CHEBI:72950"/>
        <dbReference type="EC" id="2.5.1.15"/>
    </reaction>
</comment>
<keyword evidence="14" id="KW-0289">Folate biosynthesis</keyword>
<comment type="cofactor">
    <cofactor evidence="3">
        <name>Mg(2+)</name>
        <dbReference type="ChEBI" id="CHEBI:18420"/>
    </cofactor>
</comment>
<dbReference type="Pfam" id="PF01288">
    <property type="entry name" value="HPPK"/>
    <property type="match status" value="1"/>
</dbReference>
<dbReference type="InterPro" id="IPR035907">
    <property type="entry name" value="Hppk_sf"/>
</dbReference>
<evidence type="ECO:0000256" key="12">
    <source>
        <dbReference type="ARBA" id="ARBA00022840"/>
    </source>
</evidence>
<dbReference type="SUPFAM" id="SSF55620">
    <property type="entry name" value="Tetrahydrobiopterin biosynthesis enzymes-like"/>
    <property type="match status" value="2"/>
</dbReference>
<dbReference type="PANTHER" id="PTHR20941:SF1">
    <property type="entry name" value="FOLIC ACID SYNTHESIS PROTEIN FOL1"/>
    <property type="match status" value="1"/>
</dbReference>
<dbReference type="GO" id="GO:0003848">
    <property type="term" value="F:2-amino-4-hydroxy-6-hydroxymethyldihydropteridine diphosphokinase activity"/>
    <property type="evidence" value="ECO:0007669"/>
    <property type="project" value="UniProtKB-EC"/>
</dbReference>
<dbReference type="NCBIfam" id="TIGR00526">
    <property type="entry name" value="folB_dom"/>
    <property type="match status" value="2"/>
</dbReference>
<dbReference type="PROSITE" id="PS00794">
    <property type="entry name" value="HPPK"/>
    <property type="match status" value="1"/>
</dbReference>
<dbReference type="UniPathway" id="UPA00077">
    <property type="reaction ID" value="UER00155"/>
</dbReference>
<dbReference type="InterPro" id="IPR045031">
    <property type="entry name" value="DHP_synth-like"/>
</dbReference>
<evidence type="ECO:0000256" key="4">
    <source>
        <dbReference type="ARBA" id="ARBA00004763"/>
    </source>
</evidence>
<dbReference type="PROSITE" id="PS50972">
    <property type="entry name" value="PTERIN_BINDING"/>
    <property type="match status" value="1"/>
</dbReference>
<dbReference type="InterPro" id="IPR006157">
    <property type="entry name" value="FolB_dom"/>
</dbReference>
<proteinExistence type="inferred from homology"/>
<comment type="similarity">
    <text evidence="6">In the N-terminal section; belongs to the DHNA family.</text>
</comment>
<name>A0A074RRV7_9AGAM</name>
<dbReference type="GO" id="GO:0016301">
    <property type="term" value="F:kinase activity"/>
    <property type="evidence" value="ECO:0007669"/>
    <property type="project" value="UniProtKB-KW"/>
</dbReference>
<evidence type="ECO:0000256" key="5">
    <source>
        <dbReference type="ARBA" id="ARBA00005051"/>
    </source>
</evidence>
<dbReference type="AlphaFoldDB" id="A0A074RRV7"/>
<dbReference type="GO" id="GO:0005740">
    <property type="term" value="C:mitochondrial envelope"/>
    <property type="evidence" value="ECO:0007669"/>
    <property type="project" value="TreeGrafter"/>
</dbReference>
<comment type="pathway">
    <text evidence="5">Cofactor biosynthesis; tetrahydrofolate biosynthesis; 2-amino-4-hydroxy-6-hydroxymethyl-7,8-dihydropteridine diphosphate from 7,8-dihydroneopterin triphosphate: step 4/4.</text>
</comment>
<dbReference type="HOGENOM" id="CLU_008023_2_0_1"/>
<dbReference type="OrthoDB" id="615426at2759"/>
<evidence type="ECO:0000256" key="15">
    <source>
        <dbReference type="ARBA" id="ARBA00023268"/>
    </source>
</evidence>
<evidence type="ECO:0000256" key="8">
    <source>
        <dbReference type="ARBA" id="ARBA00022679"/>
    </source>
</evidence>
<dbReference type="CDD" id="cd00739">
    <property type="entry name" value="DHPS"/>
    <property type="match status" value="1"/>
</dbReference>
<evidence type="ECO:0000256" key="7">
    <source>
        <dbReference type="ARBA" id="ARBA00009951"/>
    </source>
</evidence>
<evidence type="ECO:0000256" key="13">
    <source>
        <dbReference type="ARBA" id="ARBA00022842"/>
    </source>
</evidence>
<dbReference type="GO" id="GO:0046872">
    <property type="term" value="F:metal ion binding"/>
    <property type="evidence" value="ECO:0007669"/>
    <property type="project" value="UniProtKB-KW"/>
</dbReference>
<dbReference type="Pfam" id="PF02152">
    <property type="entry name" value="FolB"/>
    <property type="match status" value="2"/>
</dbReference>
<comment type="catalytic activity">
    <reaction evidence="2">
        <text>6-hydroxymethyl-7,8-dihydropterin + ATP = (7,8-dihydropterin-6-yl)methyl diphosphate + AMP + H(+)</text>
        <dbReference type="Rhea" id="RHEA:11412"/>
        <dbReference type="ChEBI" id="CHEBI:15378"/>
        <dbReference type="ChEBI" id="CHEBI:30616"/>
        <dbReference type="ChEBI" id="CHEBI:44841"/>
        <dbReference type="ChEBI" id="CHEBI:72950"/>
        <dbReference type="ChEBI" id="CHEBI:456215"/>
        <dbReference type="EC" id="2.7.6.3"/>
    </reaction>
</comment>
<keyword evidence="9" id="KW-0479">Metal-binding</keyword>
<comment type="pathway">
    <text evidence="4">Cofactor biosynthesis; tetrahydrofolate biosynthesis; 7,8-dihydrofolate from 2-amino-4-hydroxy-6-hydroxymethyl-7,8-dihydropteridine diphosphate and 4-aminobenzoate: step 1/2.</text>
</comment>
<dbReference type="InterPro" id="IPR000550">
    <property type="entry name" value="Hppk"/>
</dbReference>
<protein>
    <submittedName>
        <fullName evidence="17">Putative folic acid and derivative biosynthesis-like protein</fullName>
    </submittedName>
</protein>
<dbReference type="InterPro" id="IPR043133">
    <property type="entry name" value="GTP-CH-I_C/QueF"/>
</dbReference>
<dbReference type="Gene3D" id="3.30.1130.10">
    <property type="match status" value="2"/>
</dbReference>
<evidence type="ECO:0000256" key="9">
    <source>
        <dbReference type="ARBA" id="ARBA00022723"/>
    </source>
</evidence>
<evidence type="ECO:0000256" key="3">
    <source>
        <dbReference type="ARBA" id="ARBA00001946"/>
    </source>
</evidence>
<organism evidence="17 18">
    <name type="scientific">Rhizoctonia solani 123E</name>
    <dbReference type="NCBI Taxonomy" id="1423351"/>
    <lineage>
        <taxon>Eukaryota</taxon>
        <taxon>Fungi</taxon>
        <taxon>Dikarya</taxon>
        <taxon>Basidiomycota</taxon>
        <taxon>Agaricomycotina</taxon>
        <taxon>Agaricomycetes</taxon>
        <taxon>Cantharellales</taxon>
        <taxon>Ceratobasidiaceae</taxon>
        <taxon>Rhizoctonia</taxon>
    </lineage>
</organism>
<evidence type="ECO:0000259" key="16">
    <source>
        <dbReference type="PROSITE" id="PS50972"/>
    </source>
</evidence>
<evidence type="ECO:0000256" key="10">
    <source>
        <dbReference type="ARBA" id="ARBA00022741"/>
    </source>
</evidence>
<dbReference type="Pfam" id="PF00809">
    <property type="entry name" value="Pterin_bind"/>
    <property type="match status" value="1"/>
</dbReference>